<evidence type="ECO:0000256" key="6">
    <source>
        <dbReference type="ARBA" id="ARBA00023244"/>
    </source>
</evidence>
<dbReference type="GO" id="GO:0004418">
    <property type="term" value="F:hydroxymethylbilane synthase activity"/>
    <property type="evidence" value="ECO:0007669"/>
    <property type="project" value="UniProtKB-UniRule"/>
</dbReference>
<dbReference type="FunFam" id="3.40.190.10:FF:000005">
    <property type="entry name" value="Porphobilinogen deaminase"/>
    <property type="match status" value="1"/>
</dbReference>
<comment type="catalytic activity">
    <reaction evidence="7 8">
        <text>4 porphobilinogen + H2O = hydroxymethylbilane + 4 NH4(+)</text>
        <dbReference type="Rhea" id="RHEA:13185"/>
        <dbReference type="ChEBI" id="CHEBI:15377"/>
        <dbReference type="ChEBI" id="CHEBI:28938"/>
        <dbReference type="ChEBI" id="CHEBI:57845"/>
        <dbReference type="ChEBI" id="CHEBI:58126"/>
        <dbReference type="EC" id="2.5.1.61"/>
    </reaction>
</comment>
<dbReference type="CDD" id="cd13646">
    <property type="entry name" value="PBP2_EcHMBS_like"/>
    <property type="match status" value="1"/>
</dbReference>
<dbReference type="OrthoDB" id="9810298at2"/>
<dbReference type="InterPro" id="IPR022417">
    <property type="entry name" value="Porphobilin_deaminase_N"/>
</dbReference>
<dbReference type="EMBL" id="NXLT01000002">
    <property type="protein sequence ID" value="RDU67988.1"/>
    <property type="molecule type" value="Genomic_DNA"/>
</dbReference>
<dbReference type="Gene3D" id="3.40.190.10">
    <property type="entry name" value="Periplasmic binding protein-like II"/>
    <property type="match status" value="2"/>
</dbReference>
<evidence type="ECO:0000256" key="2">
    <source>
        <dbReference type="ARBA" id="ARBA00004735"/>
    </source>
</evidence>
<dbReference type="HAMAP" id="MF_00260">
    <property type="entry name" value="Porphobil_deam"/>
    <property type="match status" value="1"/>
</dbReference>
<dbReference type="PIRSF" id="PIRSF001438">
    <property type="entry name" value="4pyrrol_synth_OHMeBilane_synth"/>
    <property type="match status" value="1"/>
</dbReference>
<comment type="subunit">
    <text evidence="4 8">Monomer.</text>
</comment>
<dbReference type="Pfam" id="PF03900">
    <property type="entry name" value="Porphobil_deamC"/>
    <property type="match status" value="1"/>
</dbReference>
<dbReference type="Proteomes" id="UP000256514">
    <property type="component" value="Unassembled WGS sequence"/>
</dbReference>
<comment type="caution">
    <text evidence="11">The sequence shown here is derived from an EMBL/GenBank/DDBJ whole genome shotgun (WGS) entry which is preliminary data.</text>
</comment>
<dbReference type="NCBIfam" id="TIGR00212">
    <property type="entry name" value="hemC"/>
    <property type="match status" value="1"/>
</dbReference>
<dbReference type="SUPFAM" id="SSF54782">
    <property type="entry name" value="Porphobilinogen deaminase (hydroxymethylbilane synthase), C-terminal domain"/>
    <property type="match status" value="1"/>
</dbReference>
<evidence type="ECO:0000256" key="4">
    <source>
        <dbReference type="ARBA" id="ARBA00011245"/>
    </source>
</evidence>
<name>A0A3D8IRR7_9HELI</name>
<comment type="miscellaneous">
    <text evidence="8">The porphobilinogen subunits are added to the dipyrromethane group.</text>
</comment>
<dbReference type="RefSeq" id="WP_115570790.1">
    <property type="nucleotide sequence ID" value="NZ_NXLT01000002.1"/>
</dbReference>
<feature type="domain" description="Porphobilinogen deaminase N-terminal" evidence="9">
    <location>
        <begin position="5"/>
        <end position="210"/>
    </location>
</feature>
<feature type="modified residue" description="S-(dipyrrolylmethanemethyl)cysteine" evidence="8">
    <location>
        <position position="241"/>
    </location>
</feature>
<dbReference type="InterPro" id="IPR036803">
    <property type="entry name" value="Porphobilinogen_deaminase_C_sf"/>
</dbReference>
<keyword evidence="12" id="KW-1185">Reference proteome</keyword>
<feature type="domain" description="Porphobilinogen deaminase C-terminal" evidence="10">
    <location>
        <begin position="225"/>
        <end position="301"/>
    </location>
</feature>
<dbReference type="Gene3D" id="3.30.160.40">
    <property type="entry name" value="Porphobilinogen deaminase, C-terminal domain"/>
    <property type="match status" value="1"/>
</dbReference>
<organism evidence="11 12">
    <name type="scientific">Helicobacter equorum</name>
    <dbReference type="NCBI Taxonomy" id="361872"/>
    <lineage>
        <taxon>Bacteria</taxon>
        <taxon>Pseudomonadati</taxon>
        <taxon>Campylobacterota</taxon>
        <taxon>Epsilonproteobacteria</taxon>
        <taxon>Campylobacterales</taxon>
        <taxon>Helicobacteraceae</taxon>
        <taxon>Helicobacter</taxon>
    </lineage>
</organism>
<comment type="function">
    <text evidence="1 8">Tetrapolymerization of the monopyrrole PBG into the hydroxymethylbilane pre-uroporphyrinogen in several discrete steps.</text>
</comment>
<dbReference type="PANTHER" id="PTHR11557">
    <property type="entry name" value="PORPHOBILINOGEN DEAMINASE"/>
    <property type="match status" value="1"/>
</dbReference>
<dbReference type="AlphaFoldDB" id="A0A3D8IRR7"/>
<dbReference type="FunFam" id="3.40.190.10:FF:000004">
    <property type="entry name" value="Porphobilinogen deaminase"/>
    <property type="match status" value="1"/>
</dbReference>
<evidence type="ECO:0000259" key="9">
    <source>
        <dbReference type="Pfam" id="PF01379"/>
    </source>
</evidence>
<dbReference type="GO" id="GO:0005737">
    <property type="term" value="C:cytoplasm"/>
    <property type="evidence" value="ECO:0007669"/>
    <property type="project" value="UniProtKB-UniRule"/>
</dbReference>
<evidence type="ECO:0000313" key="11">
    <source>
        <dbReference type="EMBL" id="RDU67988.1"/>
    </source>
</evidence>
<dbReference type="PROSITE" id="PS00533">
    <property type="entry name" value="PORPHOBILINOGEN_DEAM"/>
    <property type="match status" value="1"/>
</dbReference>
<dbReference type="EC" id="2.5.1.61" evidence="8"/>
<dbReference type="SUPFAM" id="SSF53850">
    <property type="entry name" value="Periplasmic binding protein-like II"/>
    <property type="match status" value="1"/>
</dbReference>
<reference evidence="11 12" key="1">
    <citation type="submission" date="2018-04" db="EMBL/GenBank/DDBJ databases">
        <title>Novel Campyloabacter and Helicobacter Species and Strains.</title>
        <authorList>
            <person name="Mannion A.J."/>
            <person name="Shen Z."/>
            <person name="Fox J.G."/>
        </authorList>
    </citation>
    <scope>NUCLEOTIDE SEQUENCE [LARGE SCALE GENOMIC DNA]</scope>
    <source>
        <strain evidence="11 12">MIT 12-6600</strain>
    </source>
</reference>
<evidence type="ECO:0000256" key="1">
    <source>
        <dbReference type="ARBA" id="ARBA00002869"/>
    </source>
</evidence>
<comment type="pathway">
    <text evidence="2">Porphyrin-containing compound metabolism; protoporphyrin-IX biosynthesis; coproporphyrinogen-III from 5-aminolevulinate: step 2/4.</text>
</comment>
<evidence type="ECO:0000259" key="10">
    <source>
        <dbReference type="Pfam" id="PF03900"/>
    </source>
</evidence>
<dbReference type="InterPro" id="IPR022418">
    <property type="entry name" value="Porphobilinogen_deaminase_C"/>
</dbReference>
<dbReference type="UniPathway" id="UPA00251">
    <property type="reaction ID" value="UER00319"/>
</dbReference>
<dbReference type="InterPro" id="IPR000860">
    <property type="entry name" value="HemC"/>
</dbReference>
<dbReference type="GO" id="GO:0006782">
    <property type="term" value="P:protoporphyrinogen IX biosynthetic process"/>
    <property type="evidence" value="ECO:0007669"/>
    <property type="project" value="UniProtKB-UniRule"/>
</dbReference>
<proteinExistence type="inferred from homology"/>
<accession>A0A3D8IRR7</accession>
<keyword evidence="5 8" id="KW-0808">Transferase</keyword>
<protein>
    <recommendedName>
        <fullName evidence="8">Porphobilinogen deaminase</fullName>
        <shortName evidence="8">PBG</shortName>
        <ecNumber evidence="8">2.5.1.61</ecNumber>
    </recommendedName>
    <alternativeName>
        <fullName evidence="8">Hydroxymethylbilane synthase</fullName>
        <shortName evidence="8">HMBS</shortName>
    </alternativeName>
    <alternativeName>
        <fullName evidence="8">Pre-uroporphyrinogen synthase</fullName>
    </alternativeName>
</protein>
<dbReference type="PRINTS" id="PR00151">
    <property type="entry name" value="PORPHBDMNASE"/>
</dbReference>
<evidence type="ECO:0000256" key="7">
    <source>
        <dbReference type="ARBA" id="ARBA00048169"/>
    </source>
</evidence>
<dbReference type="InterPro" id="IPR022419">
    <property type="entry name" value="Porphobilin_deaminase_cofac_BS"/>
</dbReference>
<evidence type="ECO:0000256" key="3">
    <source>
        <dbReference type="ARBA" id="ARBA00005638"/>
    </source>
</evidence>
<dbReference type="PANTHER" id="PTHR11557:SF0">
    <property type="entry name" value="PORPHOBILINOGEN DEAMINASE"/>
    <property type="match status" value="1"/>
</dbReference>
<evidence type="ECO:0000313" key="12">
    <source>
        <dbReference type="Proteomes" id="UP000256514"/>
    </source>
</evidence>
<gene>
    <name evidence="8" type="primary">hemC</name>
    <name evidence="11" type="ORF">CQA54_03465</name>
</gene>
<evidence type="ECO:0000256" key="5">
    <source>
        <dbReference type="ARBA" id="ARBA00022679"/>
    </source>
</evidence>
<comment type="similarity">
    <text evidence="3 8">Belongs to the HMBS family.</text>
</comment>
<comment type="cofactor">
    <cofactor evidence="8">
        <name>dipyrromethane</name>
        <dbReference type="ChEBI" id="CHEBI:60342"/>
    </cofactor>
    <text evidence="8">Binds 1 dipyrromethane group covalently.</text>
</comment>
<dbReference type="Pfam" id="PF01379">
    <property type="entry name" value="Porphobil_deam"/>
    <property type="match status" value="1"/>
</dbReference>
<keyword evidence="6 8" id="KW-0627">Porphyrin biosynthesis</keyword>
<evidence type="ECO:0000256" key="8">
    <source>
        <dbReference type="HAMAP-Rule" id="MF_00260"/>
    </source>
</evidence>
<sequence>MPNKLIIGTRGSALALWQAEHIKKRLLLEHGVESELKIIKTKGDKILDVPLAKIGGKGLFTKELEEMLLEGSIDIAVHSLKDVPVELESGLELAAITKRASFEDCFLSMRYAGIDDLPQNARVGTTSLRRSMQLKLLRRDLDTLSLRGNVQTRLQKLKDGAFDAIILAKAALERLEIDTKHITYIKPLTFMIPAMGQGALGIECASKNVNVVRYAQQLQDQESAICCSAEREFIRVLDGGCQVPIGVHARKESTQLVLEAILGLPDGSASIHSTLMCVLDSNPEIALISAKNLGLHLAQKFITNGAKELLEQAYKMI</sequence>